<keyword evidence="3" id="KW-1185">Reference proteome</keyword>
<evidence type="ECO:0000256" key="1">
    <source>
        <dbReference type="SAM" id="SignalP"/>
    </source>
</evidence>
<feature type="chain" id="PRO_5031380988" evidence="1">
    <location>
        <begin position="27"/>
        <end position="186"/>
    </location>
</feature>
<proteinExistence type="predicted"/>
<comment type="caution">
    <text evidence="2">The sequence shown here is derived from an EMBL/GenBank/DDBJ whole genome shotgun (WGS) entry which is preliminary data.</text>
</comment>
<organism evidence="2 3">
    <name type="scientific">Candidatus Contendobacter odensis Run_B_J11</name>
    <dbReference type="NCBI Taxonomy" id="1400861"/>
    <lineage>
        <taxon>Bacteria</taxon>
        <taxon>Pseudomonadati</taxon>
        <taxon>Pseudomonadota</taxon>
        <taxon>Gammaproteobacteria</taxon>
        <taxon>Candidatus Competibacteraceae</taxon>
        <taxon>Candidatus Contendibacter</taxon>
    </lineage>
</organism>
<name>A0A7U7G8Q6_9GAMM</name>
<evidence type="ECO:0000313" key="2">
    <source>
        <dbReference type="EMBL" id="CDH43585.1"/>
    </source>
</evidence>
<accession>A0A7U7G8Q6</accession>
<reference evidence="2 3" key="1">
    <citation type="journal article" date="2014" name="ISME J.">
        <title>Candidatus Competibacter-lineage genomes retrieved from metagenomes reveal functional metabolic diversity.</title>
        <authorList>
            <person name="McIlroy S.J."/>
            <person name="Albertsen M."/>
            <person name="Andresen E.K."/>
            <person name="Saunders A.M."/>
            <person name="Kristiansen R."/>
            <person name="Stokholm-Bjerregaard M."/>
            <person name="Nielsen K.L."/>
            <person name="Nielsen P.H."/>
        </authorList>
    </citation>
    <scope>NUCLEOTIDE SEQUENCE [LARGE SCALE GENOMIC DNA]</scope>
    <source>
        <strain evidence="2 3">Run_B_J11</strain>
    </source>
</reference>
<evidence type="ECO:0000313" key="3">
    <source>
        <dbReference type="Proteomes" id="UP000019184"/>
    </source>
</evidence>
<dbReference type="AlphaFoldDB" id="A0A7U7G8Q6"/>
<feature type="signal peptide" evidence="1">
    <location>
        <begin position="1"/>
        <end position="26"/>
    </location>
</feature>
<keyword evidence="1" id="KW-0732">Signal</keyword>
<dbReference type="EMBL" id="CBTK010000029">
    <property type="protein sequence ID" value="CDH43585.1"/>
    <property type="molecule type" value="Genomic_DNA"/>
</dbReference>
<dbReference type="Proteomes" id="UP000019184">
    <property type="component" value="Unassembled WGS sequence"/>
</dbReference>
<protein>
    <submittedName>
        <fullName evidence="2">Uncharacterized protein</fullName>
    </submittedName>
</protein>
<sequence>MITRRSLMTTVTLLASLIVVSGMVPAAEEPVKKAEELAPKTGEAAKQADFLFVQNAHSMDYAEGKLTLKGVSPTTIMFSDRPERIADHMLTARFVPFWKEGKDSFLSDPPNATLSVFDENKVKDVVVVLRDPELKGDELSYTVRVLEGKMPAKGGPASLFIDIIGMPLTPMSYAGAARRGYRRGYY</sequence>
<gene>
    <name evidence="2" type="ORF">BN874_1240014</name>
</gene>